<keyword evidence="2" id="KW-1185">Reference proteome</keyword>
<gene>
    <name evidence="1" type="ORF">CDAR_577941</name>
</gene>
<organism evidence="1 2">
    <name type="scientific">Caerostris darwini</name>
    <dbReference type="NCBI Taxonomy" id="1538125"/>
    <lineage>
        <taxon>Eukaryota</taxon>
        <taxon>Metazoa</taxon>
        <taxon>Ecdysozoa</taxon>
        <taxon>Arthropoda</taxon>
        <taxon>Chelicerata</taxon>
        <taxon>Arachnida</taxon>
        <taxon>Araneae</taxon>
        <taxon>Araneomorphae</taxon>
        <taxon>Entelegynae</taxon>
        <taxon>Araneoidea</taxon>
        <taxon>Araneidae</taxon>
        <taxon>Caerostris</taxon>
    </lineage>
</organism>
<proteinExistence type="predicted"/>
<accession>A0AAV4SD48</accession>
<dbReference type="Proteomes" id="UP001054837">
    <property type="component" value="Unassembled WGS sequence"/>
</dbReference>
<evidence type="ECO:0000313" key="2">
    <source>
        <dbReference type="Proteomes" id="UP001054837"/>
    </source>
</evidence>
<name>A0AAV4SD48_9ARAC</name>
<protein>
    <submittedName>
        <fullName evidence="1">Uncharacterized protein</fullName>
    </submittedName>
</protein>
<dbReference type="AlphaFoldDB" id="A0AAV4SD48"/>
<reference evidence="1 2" key="1">
    <citation type="submission" date="2021-06" db="EMBL/GenBank/DDBJ databases">
        <title>Caerostris darwini draft genome.</title>
        <authorList>
            <person name="Kono N."/>
            <person name="Arakawa K."/>
        </authorList>
    </citation>
    <scope>NUCLEOTIDE SEQUENCE [LARGE SCALE GENOMIC DNA]</scope>
</reference>
<evidence type="ECO:0000313" key="1">
    <source>
        <dbReference type="EMBL" id="GIY32393.1"/>
    </source>
</evidence>
<dbReference type="EMBL" id="BPLQ01007789">
    <property type="protein sequence ID" value="GIY32393.1"/>
    <property type="molecule type" value="Genomic_DNA"/>
</dbReference>
<sequence length="115" mass="12801">MRFCGACKPYKGSNNKEGALQPLFAPMAIVPEGKTKRGPKNLSPRPYRMDYISLTPSGSSGAAKRFGGWGRECNSTPPPRGYFGRRSLHVRMISGDSYGQYLSFYYCFFLPLQSS</sequence>
<comment type="caution">
    <text evidence="1">The sequence shown here is derived from an EMBL/GenBank/DDBJ whole genome shotgun (WGS) entry which is preliminary data.</text>
</comment>